<reference evidence="11 12" key="1">
    <citation type="journal article" date="2020" name="Microorganisms">
        <title>Osmotic Adaptation and Compatible Solute Biosynthesis of Phototrophic Bacteria as Revealed from Genome Analyses.</title>
        <authorList>
            <person name="Imhoff J.F."/>
            <person name="Rahn T."/>
            <person name="Kunzel S."/>
            <person name="Keller A."/>
            <person name="Neulinger S.C."/>
        </authorList>
    </citation>
    <scope>NUCLEOTIDE SEQUENCE [LARGE SCALE GENOMIC DNA]</scope>
    <source>
        <strain evidence="11 12">DSM 9895</strain>
    </source>
</reference>
<feature type="domain" description="Tripartite ATP-independent periplasmic transporters DctQ component" evidence="10">
    <location>
        <begin position="30"/>
        <end position="160"/>
    </location>
</feature>
<feature type="transmembrane region" description="Helical" evidence="9">
    <location>
        <begin position="48"/>
        <end position="70"/>
    </location>
</feature>
<comment type="caution">
    <text evidence="11">The sequence shown here is derived from an EMBL/GenBank/DDBJ whole genome shotgun (WGS) entry which is preliminary data.</text>
</comment>
<dbReference type="PANTHER" id="PTHR35011">
    <property type="entry name" value="2,3-DIKETO-L-GULONATE TRAP TRANSPORTER SMALL PERMEASE PROTEIN YIAM"/>
    <property type="match status" value="1"/>
</dbReference>
<protein>
    <recommendedName>
        <fullName evidence="9">TRAP transporter small permease protein</fullName>
    </recommendedName>
</protein>
<evidence type="ECO:0000313" key="12">
    <source>
        <dbReference type="Proteomes" id="UP001296873"/>
    </source>
</evidence>
<feature type="transmembrane region" description="Helical" evidence="9">
    <location>
        <begin position="15"/>
        <end position="36"/>
    </location>
</feature>
<evidence type="ECO:0000256" key="7">
    <source>
        <dbReference type="ARBA" id="ARBA00023136"/>
    </source>
</evidence>
<keyword evidence="4 9" id="KW-0997">Cell inner membrane</keyword>
<dbReference type="RefSeq" id="WP_200339195.1">
    <property type="nucleotide sequence ID" value="NZ_NRRL01000004.1"/>
</dbReference>
<feature type="transmembrane region" description="Helical" evidence="9">
    <location>
        <begin position="133"/>
        <end position="157"/>
    </location>
</feature>
<dbReference type="Proteomes" id="UP001296873">
    <property type="component" value="Unassembled WGS sequence"/>
</dbReference>
<organism evidence="11 12">
    <name type="scientific">Rhodovibrio sodomensis</name>
    <dbReference type="NCBI Taxonomy" id="1088"/>
    <lineage>
        <taxon>Bacteria</taxon>
        <taxon>Pseudomonadati</taxon>
        <taxon>Pseudomonadota</taxon>
        <taxon>Alphaproteobacteria</taxon>
        <taxon>Rhodospirillales</taxon>
        <taxon>Rhodovibrionaceae</taxon>
        <taxon>Rhodovibrio</taxon>
    </lineage>
</organism>
<evidence type="ECO:0000256" key="6">
    <source>
        <dbReference type="ARBA" id="ARBA00022989"/>
    </source>
</evidence>
<keyword evidence="2 9" id="KW-0813">Transport</keyword>
<keyword evidence="3" id="KW-1003">Cell membrane</keyword>
<proteinExistence type="inferred from homology"/>
<evidence type="ECO:0000256" key="2">
    <source>
        <dbReference type="ARBA" id="ARBA00022448"/>
    </source>
</evidence>
<name>A0ABS1DBP3_9PROT</name>
<dbReference type="InterPro" id="IPR055348">
    <property type="entry name" value="DctQ"/>
</dbReference>
<evidence type="ECO:0000256" key="3">
    <source>
        <dbReference type="ARBA" id="ARBA00022475"/>
    </source>
</evidence>
<evidence type="ECO:0000256" key="1">
    <source>
        <dbReference type="ARBA" id="ARBA00004429"/>
    </source>
</evidence>
<keyword evidence="12" id="KW-1185">Reference proteome</keyword>
<dbReference type="InterPro" id="IPR007387">
    <property type="entry name" value="TRAP_DctQ"/>
</dbReference>
<comment type="function">
    <text evidence="9">Part of the tripartite ATP-independent periplasmic (TRAP) transport system.</text>
</comment>
<feature type="transmembrane region" description="Helical" evidence="9">
    <location>
        <begin position="91"/>
        <end position="113"/>
    </location>
</feature>
<comment type="subunit">
    <text evidence="9">The complex comprises the extracytoplasmic solute receptor protein and the two transmembrane proteins.</text>
</comment>
<gene>
    <name evidence="11" type="ORF">CKO28_03620</name>
</gene>
<sequence length="170" mass="19386">MIEAMRVYVRWVERVNTVVGTVVMYGIFAMIFVLGWSIASKQVALPALWTLDISQFLMVAYFLLGGGYSLQQDGHVRMDLLWGMLPQRKQSWVDTLTVFCMIFYIGVLLYGGIGSTIYSIEYQERGFSAWRPLMWPIKVTMCVGIVLMLLQAFAMLFRDILRISGRGMSG</sequence>
<evidence type="ECO:0000256" key="5">
    <source>
        <dbReference type="ARBA" id="ARBA00022692"/>
    </source>
</evidence>
<dbReference type="PANTHER" id="PTHR35011:SF4">
    <property type="entry name" value="SLL1102 PROTEIN"/>
    <property type="match status" value="1"/>
</dbReference>
<comment type="similarity">
    <text evidence="8 9">Belongs to the TRAP transporter small permease family.</text>
</comment>
<evidence type="ECO:0000256" key="9">
    <source>
        <dbReference type="RuleBase" id="RU369079"/>
    </source>
</evidence>
<dbReference type="EMBL" id="NRRL01000004">
    <property type="protein sequence ID" value="MBK1667133.1"/>
    <property type="molecule type" value="Genomic_DNA"/>
</dbReference>
<dbReference type="Pfam" id="PF04290">
    <property type="entry name" value="DctQ"/>
    <property type="match status" value="1"/>
</dbReference>
<evidence type="ECO:0000256" key="8">
    <source>
        <dbReference type="ARBA" id="ARBA00038436"/>
    </source>
</evidence>
<keyword evidence="7 9" id="KW-0472">Membrane</keyword>
<evidence type="ECO:0000259" key="10">
    <source>
        <dbReference type="Pfam" id="PF04290"/>
    </source>
</evidence>
<evidence type="ECO:0000313" key="11">
    <source>
        <dbReference type="EMBL" id="MBK1667133.1"/>
    </source>
</evidence>
<evidence type="ECO:0000256" key="4">
    <source>
        <dbReference type="ARBA" id="ARBA00022519"/>
    </source>
</evidence>
<keyword evidence="5 9" id="KW-0812">Transmembrane</keyword>
<comment type="subcellular location">
    <subcellularLocation>
        <location evidence="1 9">Cell inner membrane</location>
        <topology evidence="1 9">Multi-pass membrane protein</topology>
    </subcellularLocation>
</comment>
<accession>A0ABS1DBP3</accession>
<keyword evidence="6 9" id="KW-1133">Transmembrane helix</keyword>